<dbReference type="AlphaFoldDB" id="A0A090BUI3"/>
<keyword evidence="1" id="KW-1133">Transmembrane helix</keyword>
<dbReference type="KEGG" id="tig:THII_0859"/>
<dbReference type="STRING" id="40754.THII_0859"/>
<sequence length="218" mass="24743">MLTIRYNQAGFTLLELVVALTLSTLIMLMLAVGMNTVVNDWSRSHNYLDETLDKVLILLQIERALAGAFPYTYPDKDQGGCFQRKCIFFEGEEKKIAWVSTVSPGRQPGLMTWQLLPSEKETGVEIRTVPAFATDPTERLEKEAISVTALEGYKLSFEYLYVDERTKTDTKWLKEWSAKKLRGLPWAVRILLENEKNSTEQSVEVIATILAHGDPIKP</sequence>
<proteinExistence type="predicted"/>
<keyword evidence="1" id="KW-0812">Transmembrane</keyword>
<dbReference type="EMBL" id="AP014633">
    <property type="protein sequence ID" value="BAP55156.1"/>
    <property type="molecule type" value="Genomic_DNA"/>
</dbReference>
<evidence type="ECO:0000256" key="1">
    <source>
        <dbReference type="SAM" id="Phobius"/>
    </source>
</evidence>
<name>A0A090BUI3_9GAMM</name>
<organism evidence="2 3">
    <name type="scientific">Thioploca ingrica</name>
    <dbReference type="NCBI Taxonomy" id="40754"/>
    <lineage>
        <taxon>Bacteria</taxon>
        <taxon>Pseudomonadati</taxon>
        <taxon>Pseudomonadota</taxon>
        <taxon>Gammaproteobacteria</taxon>
        <taxon>Thiotrichales</taxon>
        <taxon>Thiotrichaceae</taxon>
        <taxon>Thioploca</taxon>
    </lineage>
</organism>
<keyword evidence="3" id="KW-1185">Reference proteome</keyword>
<dbReference type="HOGENOM" id="CLU_1266401_0_0_6"/>
<dbReference type="InterPro" id="IPR012902">
    <property type="entry name" value="N_methyl_site"/>
</dbReference>
<dbReference type="NCBIfam" id="TIGR02532">
    <property type="entry name" value="IV_pilin_GFxxxE"/>
    <property type="match status" value="1"/>
</dbReference>
<accession>A0A090BUI3</accession>
<keyword evidence="1" id="KW-0472">Membrane</keyword>
<protein>
    <submittedName>
        <fullName evidence="2">Secreted protein</fullName>
    </submittedName>
</protein>
<evidence type="ECO:0000313" key="3">
    <source>
        <dbReference type="Proteomes" id="UP000031623"/>
    </source>
</evidence>
<reference evidence="2 3" key="1">
    <citation type="journal article" date="2014" name="ISME J.">
        <title>Ecophysiology of Thioploca ingrica as revealed by the complete genome sequence supplemented with proteomic evidence.</title>
        <authorList>
            <person name="Kojima H."/>
            <person name="Ogura Y."/>
            <person name="Yamamoto N."/>
            <person name="Togashi T."/>
            <person name="Mori H."/>
            <person name="Watanabe T."/>
            <person name="Nemoto F."/>
            <person name="Kurokawa K."/>
            <person name="Hayashi T."/>
            <person name="Fukui M."/>
        </authorList>
    </citation>
    <scope>NUCLEOTIDE SEQUENCE [LARGE SCALE GENOMIC DNA]</scope>
</reference>
<gene>
    <name evidence="2" type="ORF">THII_0859</name>
</gene>
<feature type="transmembrane region" description="Helical" evidence="1">
    <location>
        <begin position="12"/>
        <end position="34"/>
    </location>
</feature>
<dbReference type="Pfam" id="PF07963">
    <property type="entry name" value="N_methyl"/>
    <property type="match status" value="1"/>
</dbReference>
<dbReference type="Proteomes" id="UP000031623">
    <property type="component" value="Chromosome"/>
</dbReference>
<dbReference type="PROSITE" id="PS00409">
    <property type="entry name" value="PROKAR_NTER_METHYL"/>
    <property type="match status" value="1"/>
</dbReference>
<evidence type="ECO:0000313" key="2">
    <source>
        <dbReference type="EMBL" id="BAP55156.1"/>
    </source>
</evidence>